<dbReference type="CDD" id="cd00037">
    <property type="entry name" value="CLECT"/>
    <property type="match status" value="1"/>
</dbReference>
<keyword evidence="4" id="KW-1185">Reference proteome</keyword>
<feature type="domain" description="C-type lectin" evidence="2">
    <location>
        <begin position="44"/>
        <end position="157"/>
    </location>
</feature>
<dbReference type="Gene3D" id="3.10.100.10">
    <property type="entry name" value="Mannose-Binding Protein A, subunit A"/>
    <property type="match status" value="1"/>
</dbReference>
<evidence type="ECO:0000313" key="4">
    <source>
        <dbReference type="Proteomes" id="UP000762676"/>
    </source>
</evidence>
<feature type="chain" id="PRO_5043585000" evidence="1">
    <location>
        <begin position="20"/>
        <end position="176"/>
    </location>
</feature>
<protein>
    <submittedName>
        <fullName evidence="3">C-type lectin domain family 11 member A</fullName>
    </submittedName>
</protein>
<accession>A0AAV4GUY0</accession>
<evidence type="ECO:0000313" key="3">
    <source>
        <dbReference type="EMBL" id="GFR89697.1"/>
    </source>
</evidence>
<dbReference type="SUPFAM" id="SSF56436">
    <property type="entry name" value="C-type lectin-like"/>
    <property type="match status" value="1"/>
</dbReference>
<proteinExistence type="predicted"/>
<gene>
    <name evidence="3" type="ORF">ElyMa_006131300</name>
</gene>
<dbReference type="EMBL" id="BMAT01012316">
    <property type="protein sequence ID" value="GFR89697.1"/>
    <property type="molecule type" value="Genomic_DNA"/>
</dbReference>
<reference evidence="3 4" key="1">
    <citation type="journal article" date="2021" name="Elife">
        <title>Chloroplast acquisition without the gene transfer in kleptoplastic sea slugs, Plakobranchus ocellatus.</title>
        <authorList>
            <person name="Maeda T."/>
            <person name="Takahashi S."/>
            <person name="Yoshida T."/>
            <person name="Shimamura S."/>
            <person name="Takaki Y."/>
            <person name="Nagai Y."/>
            <person name="Toyoda A."/>
            <person name="Suzuki Y."/>
            <person name="Arimoto A."/>
            <person name="Ishii H."/>
            <person name="Satoh N."/>
            <person name="Nishiyama T."/>
            <person name="Hasebe M."/>
            <person name="Maruyama T."/>
            <person name="Minagawa J."/>
            <person name="Obokata J."/>
            <person name="Shigenobu S."/>
        </authorList>
    </citation>
    <scope>NUCLEOTIDE SEQUENCE [LARGE SCALE GENOMIC DNA]</scope>
</reference>
<dbReference type="InterPro" id="IPR001304">
    <property type="entry name" value="C-type_lectin-like"/>
</dbReference>
<evidence type="ECO:0000259" key="2">
    <source>
        <dbReference type="PROSITE" id="PS50041"/>
    </source>
</evidence>
<dbReference type="SMART" id="SM00034">
    <property type="entry name" value="CLECT"/>
    <property type="match status" value="1"/>
</dbReference>
<keyword evidence="1" id="KW-0732">Signal</keyword>
<dbReference type="PANTHER" id="PTHR22801">
    <property type="entry name" value="LITHOSTATHINE"/>
    <property type="match status" value="1"/>
</dbReference>
<dbReference type="InterPro" id="IPR050801">
    <property type="entry name" value="Ca-Dep_Lectins_ImmuneDev"/>
</dbReference>
<comment type="caution">
    <text evidence="3">The sequence shown here is derived from an EMBL/GenBank/DDBJ whole genome shotgun (WGS) entry which is preliminary data.</text>
</comment>
<evidence type="ECO:0000256" key="1">
    <source>
        <dbReference type="SAM" id="SignalP"/>
    </source>
</evidence>
<dbReference type="InterPro" id="IPR016186">
    <property type="entry name" value="C-type_lectin-like/link_sf"/>
</dbReference>
<dbReference type="PROSITE" id="PS50041">
    <property type="entry name" value="C_TYPE_LECTIN_2"/>
    <property type="match status" value="1"/>
</dbReference>
<name>A0AAV4GUY0_9GAST</name>
<dbReference type="InterPro" id="IPR016187">
    <property type="entry name" value="CTDL_fold"/>
</dbReference>
<dbReference type="PANTHER" id="PTHR22801:SF63">
    <property type="entry name" value="C-TYPE LECTIN DOMAIN-CONTAINING PROTEIN"/>
    <property type="match status" value="1"/>
</dbReference>
<dbReference type="AlphaFoldDB" id="A0AAV4GUY0"/>
<sequence length="176" mass="20359">MVPLIFGIALLIFASPAFCANRTVENSCPSNQVRDVGKRNFAILGNTCYMFYRKDRVNYEIARQRCQKDNGDLAMPKTKDINDFLLKEMKRINQFSAMWIGMNDLDTEGKYYWEDGTKVRAWGNMAIGRLIGGFFSGQREDCIALDPGDGKWHDYRCPSQWSLRDHTLDYICQYPI</sequence>
<feature type="signal peptide" evidence="1">
    <location>
        <begin position="1"/>
        <end position="19"/>
    </location>
</feature>
<dbReference type="Pfam" id="PF00059">
    <property type="entry name" value="Lectin_C"/>
    <property type="match status" value="1"/>
</dbReference>
<organism evidence="3 4">
    <name type="scientific">Elysia marginata</name>
    <dbReference type="NCBI Taxonomy" id="1093978"/>
    <lineage>
        <taxon>Eukaryota</taxon>
        <taxon>Metazoa</taxon>
        <taxon>Spiralia</taxon>
        <taxon>Lophotrochozoa</taxon>
        <taxon>Mollusca</taxon>
        <taxon>Gastropoda</taxon>
        <taxon>Heterobranchia</taxon>
        <taxon>Euthyneura</taxon>
        <taxon>Panpulmonata</taxon>
        <taxon>Sacoglossa</taxon>
        <taxon>Placobranchoidea</taxon>
        <taxon>Plakobranchidae</taxon>
        <taxon>Elysia</taxon>
    </lineage>
</organism>
<dbReference type="Proteomes" id="UP000762676">
    <property type="component" value="Unassembled WGS sequence"/>
</dbReference>